<dbReference type="InterPro" id="IPR013809">
    <property type="entry name" value="ENTH"/>
</dbReference>
<keyword evidence="3" id="KW-0333">Golgi apparatus</keyword>
<feature type="domain" description="ENTH" evidence="5">
    <location>
        <begin position="49"/>
        <end position="187"/>
    </location>
</feature>
<dbReference type="GO" id="GO:0005546">
    <property type="term" value="F:phosphatidylinositol-4,5-bisphosphate binding"/>
    <property type="evidence" value="ECO:0007669"/>
    <property type="project" value="TreeGrafter"/>
</dbReference>
<keyword evidence="4" id="KW-0968">Cytoplasmic vesicle</keyword>
<proteinExistence type="predicted"/>
<dbReference type="GO" id="GO:0048268">
    <property type="term" value="P:clathrin coat assembly"/>
    <property type="evidence" value="ECO:0007669"/>
    <property type="project" value="InterPro"/>
</dbReference>
<dbReference type="GO" id="GO:0005794">
    <property type="term" value="C:Golgi apparatus"/>
    <property type="evidence" value="ECO:0007669"/>
    <property type="project" value="UniProtKB-SubCell"/>
</dbReference>
<dbReference type="SMART" id="SM00273">
    <property type="entry name" value="ENTH"/>
    <property type="match status" value="1"/>
</dbReference>
<protein>
    <submittedName>
        <fullName evidence="6">Clathrin assembly protein</fullName>
    </submittedName>
</protein>
<dbReference type="InterPro" id="IPR008942">
    <property type="entry name" value="ENTH_VHS"/>
</dbReference>
<dbReference type="GO" id="GO:0032050">
    <property type="term" value="F:clathrin heavy chain binding"/>
    <property type="evidence" value="ECO:0007669"/>
    <property type="project" value="TreeGrafter"/>
</dbReference>
<dbReference type="Pfam" id="PF07651">
    <property type="entry name" value="ANTH"/>
    <property type="match status" value="1"/>
</dbReference>
<dbReference type="GO" id="GO:0000149">
    <property type="term" value="F:SNARE binding"/>
    <property type="evidence" value="ECO:0007669"/>
    <property type="project" value="TreeGrafter"/>
</dbReference>
<evidence type="ECO:0000256" key="1">
    <source>
        <dbReference type="ARBA" id="ARBA00004132"/>
    </source>
</evidence>
<dbReference type="PANTHER" id="PTHR22951">
    <property type="entry name" value="CLATHRIN ASSEMBLY PROTEIN"/>
    <property type="match status" value="1"/>
</dbReference>
<dbReference type="GO" id="GO:0072583">
    <property type="term" value="P:clathrin-dependent endocytosis"/>
    <property type="evidence" value="ECO:0007669"/>
    <property type="project" value="InterPro"/>
</dbReference>
<evidence type="ECO:0000256" key="4">
    <source>
        <dbReference type="ARBA" id="ARBA00023329"/>
    </source>
</evidence>
<dbReference type="EMBL" id="JANAVB010029617">
    <property type="protein sequence ID" value="KAJ6814664.1"/>
    <property type="molecule type" value="Genomic_DNA"/>
</dbReference>
<dbReference type="GO" id="GO:0006900">
    <property type="term" value="P:vesicle budding from membrane"/>
    <property type="evidence" value="ECO:0007669"/>
    <property type="project" value="TreeGrafter"/>
</dbReference>
<comment type="subcellular location">
    <subcellularLocation>
        <location evidence="1">Cytoplasmic vesicle</location>
        <location evidence="1">Clathrin-coated vesicle</location>
    </subcellularLocation>
    <subcellularLocation>
        <location evidence="2">Golgi apparatus</location>
    </subcellularLocation>
</comment>
<dbReference type="PROSITE" id="PS50942">
    <property type="entry name" value="ENTH"/>
    <property type="match status" value="1"/>
</dbReference>
<sequence length="349" mass="38346">MTYKASSTPWSLRPFSHKIPMGQKFRDLVGIMKDKASLTITTLTAPPPPSHSPAISPDVAVLRATGHAPSSLPPDDRQIAALLSFGSSSRLSASSLVHSLASRLSAARDPSVALKSLLSLHRLLLDGSFILLDTVYSAFLPSSGRRSPLNLSSFRSASSLPLSSWVRYYARLLELLLRAQPLVQQGRRRDQSDTLTSLSNGDLLKEMDLLVAAAEETGRTPPTLTLERNMLVAEVTRLVERERTDVLHAIAVRVREVKERLGELGFAGSVELVCLARRAEQCRRKDEGKLEDSLWSEVKGLRERVGEVVVEERGRVRSVRREKASESARFLAAGPAEAVRFGSSRWSCS</sequence>
<gene>
    <name evidence="6" type="ORF">M6B38_137640</name>
</gene>
<reference evidence="6" key="2">
    <citation type="submission" date="2023-04" db="EMBL/GenBank/DDBJ databases">
        <authorList>
            <person name="Bruccoleri R.E."/>
            <person name="Oakeley E.J."/>
            <person name="Faust A.-M."/>
            <person name="Dessus-Babus S."/>
            <person name="Altorfer M."/>
            <person name="Burckhardt D."/>
            <person name="Oertli M."/>
            <person name="Naumann U."/>
            <person name="Petersen F."/>
            <person name="Wong J."/>
        </authorList>
    </citation>
    <scope>NUCLEOTIDE SEQUENCE</scope>
    <source>
        <strain evidence="6">GSM-AAB239-AS_SAM_17_03QT</strain>
        <tissue evidence="6">Leaf</tissue>
    </source>
</reference>
<evidence type="ECO:0000256" key="2">
    <source>
        <dbReference type="ARBA" id="ARBA00004555"/>
    </source>
</evidence>
<dbReference type="SUPFAM" id="SSF48464">
    <property type="entry name" value="ENTH/VHS domain"/>
    <property type="match status" value="1"/>
</dbReference>
<dbReference type="GO" id="GO:0005905">
    <property type="term" value="C:clathrin-coated pit"/>
    <property type="evidence" value="ECO:0007669"/>
    <property type="project" value="TreeGrafter"/>
</dbReference>
<dbReference type="GO" id="GO:0005545">
    <property type="term" value="F:1-phosphatidylinositol binding"/>
    <property type="evidence" value="ECO:0007669"/>
    <property type="project" value="TreeGrafter"/>
</dbReference>
<dbReference type="Proteomes" id="UP001140949">
    <property type="component" value="Unassembled WGS sequence"/>
</dbReference>
<reference evidence="6" key="1">
    <citation type="journal article" date="2023" name="GigaByte">
        <title>Genome assembly of the bearded iris, Iris pallida Lam.</title>
        <authorList>
            <person name="Bruccoleri R.E."/>
            <person name="Oakeley E.J."/>
            <person name="Faust A.M.E."/>
            <person name="Altorfer M."/>
            <person name="Dessus-Babus S."/>
            <person name="Burckhardt D."/>
            <person name="Oertli M."/>
            <person name="Naumann U."/>
            <person name="Petersen F."/>
            <person name="Wong J."/>
        </authorList>
    </citation>
    <scope>NUCLEOTIDE SEQUENCE</scope>
    <source>
        <strain evidence="6">GSM-AAB239-AS_SAM_17_03QT</strain>
    </source>
</reference>
<evidence type="ECO:0000313" key="7">
    <source>
        <dbReference type="Proteomes" id="UP001140949"/>
    </source>
</evidence>
<accession>A0AAX6FE36</accession>
<dbReference type="InterPro" id="IPR011417">
    <property type="entry name" value="ANTH_dom"/>
</dbReference>
<evidence type="ECO:0000313" key="6">
    <source>
        <dbReference type="EMBL" id="KAJ6814664.1"/>
    </source>
</evidence>
<dbReference type="Gene3D" id="1.25.40.90">
    <property type="match status" value="1"/>
</dbReference>
<dbReference type="InterPro" id="IPR045192">
    <property type="entry name" value="AP180-like"/>
</dbReference>
<dbReference type="GO" id="GO:0030136">
    <property type="term" value="C:clathrin-coated vesicle"/>
    <property type="evidence" value="ECO:0007669"/>
    <property type="project" value="UniProtKB-SubCell"/>
</dbReference>
<comment type="caution">
    <text evidence="6">The sequence shown here is derived from an EMBL/GenBank/DDBJ whole genome shotgun (WGS) entry which is preliminary data.</text>
</comment>
<organism evidence="6 7">
    <name type="scientific">Iris pallida</name>
    <name type="common">Sweet iris</name>
    <dbReference type="NCBI Taxonomy" id="29817"/>
    <lineage>
        <taxon>Eukaryota</taxon>
        <taxon>Viridiplantae</taxon>
        <taxon>Streptophyta</taxon>
        <taxon>Embryophyta</taxon>
        <taxon>Tracheophyta</taxon>
        <taxon>Spermatophyta</taxon>
        <taxon>Magnoliopsida</taxon>
        <taxon>Liliopsida</taxon>
        <taxon>Asparagales</taxon>
        <taxon>Iridaceae</taxon>
        <taxon>Iridoideae</taxon>
        <taxon>Irideae</taxon>
        <taxon>Iris</taxon>
    </lineage>
</organism>
<dbReference type="AlphaFoldDB" id="A0AAX6FE36"/>
<dbReference type="PANTHER" id="PTHR22951:SF76">
    <property type="entry name" value="OS09G0468150 PROTEIN"/>
    <property type="match status" value="1"/>
</dbReference>
<evidence type="ECO:0000259" key="5">
    <source>
        <dbReference type="PROSITE" id="PS50942"/>
    </source>
</evidence>
<name>A0AAX6FE36_IRIPA</name>
<evidence type="ECO:0000256" key="3">
    <source>
        <dbReference type="ARBA" id="ARBA00023034"/>
    </source>
</evidence>
<keyword evidence="7" id="KW-1185">Reference proteome</keyword>